<evidence type="ECO:0000256" key="7">
    <source>
        <dbReference type="ARBA" id="ARBA00022553"/>
    </source>
</evidence>
<dbReference type="PANTHER" id="PTHR27008:SF585">
    <property type="entry name" value="PROTEIN KINASE DOMAIN-CONTAINING PROTEIN"/>
    <property type="match status" value="1"/>
</dbReference>
<dbReference type="EC" id="2.7.11.1" evidence="4"/>
<evidence type="ECO:0000313" key="26">
    <source>
        <dbReference type="EMBL" id="KAG8378342.1"/>
    </source>
</evidence>
<name>A0AAV6XCI5_9LAMI</name>
<dbReference type="InterPro" id="IPR001611">
    <property type="entry name" value="Leu-rich_rpt"/>
</dbReference>
<dbReference type="InterPro" id="IPR011009">
    <property type="entry name" value="Kinase-like_dom_sf"/>
</dbReference>
<keyword evidence="27" id="KW-1185">Reference proteome</keyword>
<keyword evidence="8" id="KW-0433">Leucine-rich repeat</keyword>
<dbReference type="PANTHER" id="PTHR27008">
    <property type="entry name" value="OS04G0122200 PROTEIN"/>
    <property type="match status" value="1"/>
</dbReference>
<keyword evidence="15 22" id="KW-0067">ATP-binding</keyword>
<dbReference type="SUPFAM" id="SSF56112">
    <property type="entry name" value="Protein kinase-like (PK-like)"/>
    <property type="match status" value="1"/>
</dbReference>
<evidence type="ECO:0000256" key="19">
    <source>
        <dbReference type="ARBA" id="ARBA00023180"/>
    </source>
</evidence>
<protein>
    <recommendedName>
        <fullName evidence="4">non-specific serine/threonine protein kinase</fullName>
        <ecNumber evidence="4">2.7.11.1</ecNumber>
    </recommendedName>
</protein>
<evidence type="ECO:0000256" key="14">
    <source>
        <dbReference type="ARBA" id="ARBA00022777"/>
    </source>
</evidence>
<evidence type="ECO:0000256" key="2">
    <source>
        <dbReference type="ARBA" id="ARBA00008684"/>
    </source>
</evidence>
<dbReference type="FunFam" id="3.80.10.10:FF:000275">
    <property type="entry name" value="Leucine-rich repeat receptor-like protein kinase"/>
    <property type="match status" value="1"/>
</dbReference>
<evidence type="ECO:0000256" key="9">
    <source>
        <dbReference type="ARBA" id="ARBA00022679"/>
    </source>
</evidence>
<dbReference type="FunFam" id="1.10.510.10:FF:000358">
    <property type="entry name" value="Putative leucine-rich repeat receptor-like serine/threonine-protein kinase"/>
    <property type="match status" value="1"/>
</dbReference>
<evidence type="ECO:0000256" key="4">
    <source>
        <dbReference type="ARBA" id="ARBA00012513"/>
    </source>
</evidence>
<evidence type="ECO:0000256" key="20">
    <source>
        <dbReference type="ARBA" id="ARBA00047899"/>
    </source>
</evidence>
<evidence type="ECO:0000256" key="8">
    <source>
        <dbReference type="ARBA" id="ARBA00022614"/>
    </source>
</evidence>
<evidence type="ECO:0000256" key="5">
    <source>
        <dbReference type="ARBA" id="ARBA00022475"/>
    </source>
</evidence>
<dbReference type="Pfam" id="PF08263">
    <property type="entry name" value="LRRNT_2"/>
    <property type="match status" value="1"/>
</dbReference>
<keyword evidence="11 24" id="KW-0732">Signal</keyword>
<keyword evidence="18" id="KW-0675">Receptor</keyword>
<dbReference type="GO" id="GO:0005886">
    <property type="term" value="C:plasma membrane"/>
    <property type="evidence" value="ECO:0007669"/>
    <property type="project" value="UniProtKB-SubCell"/>
</dbReference>
<feature type="signal peptide" evidence="24">
    <location>
        <begin position="1"/>
        <end position="24"/>
    </location>
</feature>
<keyword evidence="6" id="KW-0723">Serine/threonine-protein kinase</keyword>
<dbReference type="PROSITE" id="PS00107">
    <property type="entry name" value="PROTEIN_KINASE_ATP"/>
    <property type="match status" value="1"/>
</dbReference>
<dbReference type="Pfam" id="PF13855">
    <property type="entry name" value="LRR_8"/>
    <property type="match status" value="2"/>
</dbReference>
<evidence type="ECO:0000256" key="6">
    <source>
        <dbReference type="ARBA" id="ARBA00022527"/>
    </source>
</evidence>
<keyword evidence="5" id="KW-1003">Cell membrane</keyword>
<keyword evidence="14" id="KW-0418">Kinase</keyword>
<evidence type="ECO:0000256" key="15">
    <source>
        <dbReference type="ARBA" id="ARBA00022840"/>
    </source>
</evidence>
<evidence type="ECO:0000256" key="23">
    <source>
        <dbReference type="SAM" id="Phobius"/>
    </source>
</evidence>
<comment type="catalytic activity">
    <reaction evidence="20">
        <text>L-threonyl-[protein] + ATP = O-phospho-L-threonyl-[protein] + ADP + H(+)</text>
        <dbReference type="Rhea" id="RHEA:46608"/>
        <dbReference type="Rhea" id="RHEA-COMP:11060"/>
        <dbReference type="Rhea" id="RHEA-COMP:11605"/>
        <dbReference type="ChEBI" id="CHEBI:15378"/>
        <dbReference type="ChEBI" id="CHEBI:30013"/>
        <dbReference type="ChEBI" id="CHEBI:30616"/>
        <dbReference type="ChEBI" id="CHEBI:61977"/>
        <dbReference type="ChEBI" id="CHEBI:456216"/>
        <dbReference type="EC" id="2.7.11.1"/>
    </reaction>
</comment>
<feature type="binding site" evidence="22">
    <location>
        <position position="1055"/>
    </location>
    <ligand>
        <name>ATP</name>
        <dbReference type="ChEBI" id="CHEBI:30616"/>
    </ligand>
</feature>
<evidence type="ECO:0000256" key="22">
    <source>
        <dbReference type="PROSITE-ProRule" id="PRU10141"/>
    </source>
</evidence>
<evidence type="ECO:0000256" key="12">
    <source>
        <dbReference type="ARBA" id="ARBA00022737"/>
    </source>
</evidence>
<organism evidence="26 27">
    <name type="scientific">Buddleja alternifolia</name>
    <dbReference type="NCBI Taxonomy" id="168488"/>
    <lineage>
        <taxon>Eukaryota</taxon>
        <taxon>Viridiplantae</taxon>
        <taxon>Streptophyta</taxon>
        <taxon>Embryophyta</taxon>
        <taxon>Tracheophyta</taxon>
        <taxon>Spermatophyta</taxon>
        <taxon>Magnoliopsida</taxon>
        <taxon>eudicotyledons</taxon>
        <taxon>Gunneridae</taxon>
        <taxon>Pentapetalae</taxon>
        <taxon>asterids</taxon>
        <taxon>lamiids</taxon>
        <taxon>Lamiales</taxon>
        <taxon>Scrophulariaceae</taxon>
        <taxon>Buddlejeae</taxon>
        <taxon>Buddleja</taxon>
    </lineage>
</organism>
<dbReference type="FunFam" id="3.80.10.10:FF:000288">
    <property type="entry name" value="LRR receptor-like serine/threonine-protein kinase EFR"/>
    <property type="match status" value="1"/>
</dbReference>
<keyword evidence="7" id="KW-0597">Phosphoprotein</keyword>
<dbReference type="SUPFAM" id="SSF52047">
    <property type="entry name" value="RNI-like"/>
    <property type="match status" value="2"/>
</dbReference>
<evidence type="ECO:0000256" key="18">
    <source>
        <dbReference type="ARBA" id="ARBA00023170"/>
    </source>
</evidence>
<dbReference type="Gene3D" id="1.10.510.10">
    <property type="entry name" value="Transferase(Phosphotransferase) domain 1"/>
    <property type="match status" value="1"/>
</dbReference>
<dbReference type="InterPro" id="IPR032675">
    <property type="entry name" value="LRR_dom_sf"/>
</dbReference>
<evidence type="ECO:0000256" key="16">
    <source>
        <dbReference type="ARBA" id="ARBA00022989"/>
    </source>
</evidence>
<keyword evidence="12" id="KW-0677">Repeat</keyword>
<dbReference type="GO" id="GO:0005524">
    <property type="term" value="F:ATP binding"/>
    <property type="evidence" value="ECO:0007669"/>
    <property type="project" value="UniProtKB-UniRule"/>
</dbReference>
<evidence type="ECO:0000256" key="3">
    <source>
        <dbReference type="ARBA" id="ARBA00009592"/>
    </source>
</evidence>
<dbReference type="GO" id="GO:0006952">
    <property type="term" value="P:defense response"/>
    <property type="evidence" value="ECO:0007669"/>
    <property type="project" value="UniProtKB-ARBA"/>
</dbReference>
<comment type="similarity">
    <text evidence="3">Belongs to the RLP family.</text>
</comment>
<feature type="transmembrane region" description="Helical" evidence="23">
    <location>
        <begin position="968"/>
        <end position="990"/>
    </location>
</feature>
<dbReference type="Pfam" id="PF00560">
    <property type="entry name" value="LRR_1"/>
    <property type="match status" value="13"/>
</dbReference>
<dbReference type="GO" id="GO:0004674">
    <property type="term" value="F:protein serine/threonine kinase activity"/>
    <property type="evidence" value="ECO:0007669"/>
    <property type="project" value="UniProtKB-KW"/>
</dbReference>
<evidence type="ECO:0000256" key="17">
    <source>
        <dbReference type="ARBA" id="ARBA00023136"/>
    </source>
</evidence>
<accession>A0AAV6XCI5</accession>
<evidence type="ECO:0000259" key="25">
    <source>
        <dbReference type="PROSITE" id="PS50011"/>
    </source>
</evidence>
<comment type="caution">
    <text evidence="26">The sequence shown here is derived from an EMBL/GenBank/DDBJ whole genome shotgun (WGS) entry which is preliminary data.</text>
</comment>
<evidence type="ECO:0000256" key="1">
    <source>
        <dbReference type="ARBA" id="ARBA00004251"/>
    </source>
</evidence>
<comment type="similarity">
    <text evidence="2">Belongs to the protein kinase superfamily. Ser/Thr protein kinase family.</text>
</comment>
<keyword evidence="9" id="KW-0808">Transferase</keyword>
<keyword evidence="10 23" id="KW-0812">Transmembrane</keyword>
<keyword evidence="19" id="KW-0325">Glycoprotein</keyword>
<dbReference type="Gene3D" id="3.30.200.20">
    <property type="entry name" value="Phosphorylase Kinase, domain 1"/>
    <property type="match status" value="1"/>
</dbReference>
<dbReference type="InterPro" id="IPR001245">
    <property type="entry name" value="Ser-Thr/Tyr_kinase_cat_dom"/>
</dbReference>
<gene>
    <name evidence="26" type="ORF">BUALT_Bualt08G0127400</name>
</gene>
<dbReference type="EMBL" id="WHWC01000008">
    <property type="protein sequence ID" value="KAG8378342.1"/>
    <property type="molecule type" value="Genomic_DNA"/>
</dbReference>
<comment type="catalytic activity">
    <reaction evidence="21">
        <text>L-seryl-[protein] + ATP = O-phospho-L-seryl-[protein] + ADP + H(+)</text>
        <dbReference type="Rhea" id="RHEA:17989"/>
        <dbReference type="Rhea" id="RHEA-COMP:9863"/>
        <dbReference type="Rhea" id="RHEA-COMP:11604"/>
        <dbReference type="ChEBI" id="CHEBI:15378"/>
        <dbReference type="ChEBI" id="CHEBI:29999"/>
        <dbReference type="ChEBI" id="CHEBI:30616"/>
        <dbReference type="ChEBI" id="CHEBI:83421"/>
        <dbReference type="ChEBI" id="CHEBI:456216"/>
        <dbReference type="EC" id="2.7.11.1"/>
    </reaction>
</comment>
<reference evidence="26" key="1">
    <citation type="submission" date="2019-10" db="EMBL/GenBank/DDBJ databases">
        <authorList>
            <person name="Zhang R."/>
            <person name="Pan Y."/>
            <person name="Wang J."/>
            <person name="Ma R."/>
            <person name="Yu S."/>
        </authorList>
    </citation>
    <scope>NUCLEOTIDE SEQUENCE</scope>
    <source>
        <strain evidence="26">LA-IB0</strain>
        <tissue evidence="26">Leaf</tissue>
    </source>
</reference>
<comment type="subcellular location">
    <subcellularLocation>
        <location evidence="1">Cell membrane</location>
        <topology evidence="1">Single-pass type I membrane protein</topology>
    </subcellularLocation>
</comment>
<dbReference type="SMART" id="SM00369">
    <property type="entry name" value="LRR_TYP"/>
    <property type="match status" value="13"/>
</dbReference>
<evidence type="ECO:0000256" key="13">
    <source>
        <dbReference type="ARBA" id="ARBA00022741"/>
    </source>
</evidence>
<dbReference type="GO" id="GO:0051707">
    <property type="term" value="P:response to other organism"/>
    <property type="evidence" value="ECO:0007669"/>
    <property type="project" value="UniProtKB-ARBA"/>
</dbReference>
<proteinExistence type="inferred from homology"/>
<evidence type="ECO:0000256" key="21">
    <source>
        <dbReference type="ARBA" id="ARBA00048679"/>
    </source>
</evidence>
<dbReference type="PROSITE" id="PS50011">
    <property type="entry name" value="PROTEIN_KINASE_DOM"/>
    <property type="match status" value="1"/>
</dbReference>
<evidence type="ECO:0000256" key="11">
    <source>
        <dbReference type="ARBA" id="ARBA00022729"/>
    </source>
</evidence>
<dbReference type="InterPro" id="IPR000719">
    <property type="entry name" value="Prot_kinase_dom"/>
</dbReference>
<dbReference type="Pfam" id="PF07714">
    <property type="entry name" value="PK_Tyr_Ser-Thr"/>
    <property type="match status" value="1"/>
</dbReference>
<keyword evidence="16 23" id="KW-1133">Transmembrane helix</keyword>
<dbReference type="InterPro" id="IPR051809">
    <property type="entry name" value="Plant_receptor-like_S/T_kinase"/>
</dbReference>
<dbReference type="Gene3D" id="3.80.10.10">
    <property type="entry name" value="Ribonuclease Inhibitor"/>
    <property type="match status" value="4"/>
</dbReference>
<dbReference type="SUPFAM" id="SSF52058">
    <property type="entry name" value="L domain-like"/>
    <property type="match status" value="1"/>
</dbReference>
<feature type="chain" id="PRO_5043697857" description="non-specific serine/threonine protein kinase" evidence="24">
    <location>
        <begin position="25"/>
        <end position="1315"/>
    </location>
</feature>
<keyword evidence="17 23" id="KW-0472">Membrane</keyword>
<dbReference type="FunFam" id="3.80.10.10:FF:000041">
    <property type="entry name" value="LRR receptor-like serine/threonine-protein kinase ERECTA"/>
    <property type="match status" value="4"/>
</dbReference>
<evidence type="ECO:0000313" key="27">
    <source>
        <dbReference type="Proteomes" id="UP000826271"/>
    </source>
</evidence>
<sequence length="1315" mass="145416">MENSCFFVIVVTLALLEWSTLCSGINSFNSSTDQDALLAFKATITSDPYGILANNWSTNNTSVCYWIGVSCGIKHQRVTALNFSGFDLGGAVAPHLGNLTFLRSLDISFNNFTGILPDELSNLRRLKEINVGFNSFAGEIPSWLGILHELQHIYLNNNTFTGSIPPSLFNSTSKLLTLDIGYNFLGGNVPQEIGNFSSLETLNLQYNHFTAGSMPHGIFKVSSIRAINLRGCSLSDMLPSDMCNSIPKLKMLYLSWNQLFGQIPPNIYKCRDLEDLRLSYNHFDVNIPSEIGSLVNLKILSLANNSFGGAIPKHLGNITSLNSLYLFENKFTGELPQELSNLAYLEYFDVSRNVLSGTIPSFMFNISTLKIMSVQVNHFSGSLPSTIGMGLSLLNLEELYLDHNTLSGAIPSYITNASRLTLLQMHQNSFSGSVPNFGNLRLLQRLRIRENNLTGDFRFLSSLANCQYLQVLQISTNPLNGVLPTSIGNLSTSLQDFSALECNIMGAIPFEIGNLSSLQILRLNSNQLTGELPQEIRNLAYLEELSVGDNALSGSVPSFMFNISTLKYLDLASNHFSGSLLSTIGMGLSLLNLEELDLRSNILSGPIPSSINNASKLTLLQMQNNSFSGYVPNFGNLRLLQKLRIWGNNVTGDLRFLSSLTNCRYLQVLQISANPLNGVLPTSMGNLSTSLQEFHAAECNIMGAIPSEIGNLTSLRELVLVSNQLTGFIPTTIGKLKQLQGIYLYDNRLQGYIPPDLCKMRKLVYLSLNGNMLTGPIHECLGELKTLRLVDLGLNNLNSTIPSSFWNLIDLLTLNLSSNNLSGQISPDIGSLKVINSLDLSWNQFSGDIPSSIGNPQSIEFLSLAHNKFEGSIPESLKDIINLRLLDLSDNNLSGVIPKSLESLRYLEYFNVSCNKLEGEIPTEGPFVNFTAQSFIQNSALCGATRFHVPLCVRTHKRSRPKNVSTLLMNYVLPPIISTIILVVIIIVLIRRRRRKHNKVPPPTNISLGIGWRRISYQELVLGTSAFSETNLLGRGGFGSVFRGILSDGLNVAIKVFNLQLEGASKSFDIESEILSTVRHRNLIRIIGCCCNTEFKALILAYMPNGSLEKWLYSESYCLDILQRVKIAIDVALGLEYLHHDHTFPVVHCDMKPSNILLDEDMTAHVADFGLSKLFDDGEVVIQTNTLATIGYTAPEYGSEGKVSTNGDVYSYGILLLEMFTMKKPTDDMFNGEMSLKNWVGEALLRENAVHEVVAPGLLTREDQKFSTKEQCVSSVFRLAMECLAFSPEERINMIQIVAALQKIKTTFLASNIMR</sequence>
<dbReference type="InterPro" id="IPR017441">
    <property type="entry name" value="Protein_kinase_ATP_BS"/>
</dbReference>
<dbReference type="SMART" id="SM00220">
    <property type="entry name" value="S_TKc"/>
    <property type="match status" value="1"/>
</dbReference>
<dbReference type="InterPro" id="IPR013210">
    <property type="entry name" value="LRR_N_plant-typ"/>
</dbReference>
<dbReference type="InterPro" id="IPR003591">
    <property type="entry name" value="Leu-rich_rpt_typical-subtyp"/>
</dbReference>
<keyword evidence="13 22" id="KW-0547">Nucleotide-binding</keyword>
<dbReference type="InterPro" id="IPR008271">
    <property type="entry name" value="Ser/Thr_kinase_AS"/>
</dbReference>
<evidence type="ECO:0000256" key="24">
    <source>
        <dbReference type="SAM" id="SignalP"/>
    </source>
</evidence>
<dbReference type="Proteomes" id="UP000826271">
    <property type="component" value="Unassembled WGS sequence"/>
</dbReference>
<dbReference type="PROSITE" id="PS00108">
    <property type="entry name" value="PROTEIN_KINASE_ST"/>
    <property type="match status" value="1"/>
</dbReference>
<feature type="domain" description="Protein kinase" evidence="25">
    <location>
        <begin position="1027"/>
        <end position="1309"/>
    </location>
</feature>
<evidence type="ECO:0000256" key="10">
    <source>
        <dbReference type="ARBA" id="ARBA00022692"/>
    </source>
</evidence>